<gene>
    <name evidence="2" type="ORF">Esi_0151_0011</name>
</gene>
<protein>
    <submittedName>
        <fullName evidence="2">Uncharacterized protein</fullName>
    </submittedName>
</protein>
<dbReference type="OrthoDB" id="185150at2759"/>
<dbReference type="eggNOG" id="ENOG502SAKM">
    <property type="taxonomic scope" value="Eukaryota"/>
</dbReference>
<accession>D8LFQ2</accession>
<dbReference type="InParanoid" id="D8LFQ2"/>
<dbReference type="SUPFAM" id="SSF52540">
    <property type="entry name" value="P-loop containing nucleoside triphosphate hydrolases"/>
    <property type="match status" value="1"/>
</dbReference>
<name>D8LFQ2_ECTSI</name>
<organism evidence="2 3">
    <name type="scientific">Ectocarpus siliculosus</name>
    <name type="common">Brown alga</name>
    <name type="synonym">Conferva siliculosa</name>
    <dbReference type="NCBI Taxonomy" id="2880"/>
    <lineage>
        <taxon>Eukaryota</taxon>
        <taxon>Sar</taxon>
        <taxon>Stramenopiles</taxon>
        <taxon>Ochrophyta</taxon>
        <taxon>PX clade</taxon>
        <taxon>Phaeophyceae</taxon>
        <taxon>Ectocarpales</taxon>
        <taxon>Ectocarpaceae</taxon>
        <taxon>Ectocarpus</taxon>
    </lineage>
</organism>
<keyword evidence="3" id="KW-1185">Reference proteome</keyword>
<dbReference type="Gene3D" id="3.40.50.300">
    <property type="entry name" value="P-loop containing nucleotide triphosphate hydrolases"/>
    <property type="match status" value="1"/>
</dbReference>
<feature type="compositionally biased region" description="Basic and acidic residues" evidence="1">
    <location>
        <begin position="451"/>
        <end position="460"/>
    </location>
</feature>
<evidence type="ECO:0000256" key="1">
    <source>
        <dbReference type="SAM" id="MobiDB-lite"/>
    </source>
</evidence>
<evidence type="ECO:0000313" key="2">
    <source>
        <dbReference type="EMBL" id="CBN75626.1"/>
    </source>
</evidence>
<feature type="region of interest" description="Disordered" evidence="1">
    <location>
        <begin position="433"/>
        <end position="463"/>
    </location>
</feature>
<dbReference type="EMBL" id="FN649760">
    <property type="protein sequence ID" value="CBN75626.1"/>
    <property type="molecule type" value="Genomic_DNA"/>
</dbReference>
<dbReference type="Proteomes" id="UP000002630">
    <property type="component" value="Unassembled WGS sequence"/>
</dbReference>
<sequence length="1450" mass="160675">MLRQHYKKRNYYAAATALPRPEYRWCYAEQVDQAAPLPDRSNGWRYLGPREGETYRRQAVFGAGFRLRLPFPRLCPGPGHRWFNSHPLGGDPDLPDFQAWARTMLRRRLVHRDDADAWRAAFVDVEGGGHGQLVVSAADETWRVILCWGSRGRRIDVNQHGIPTSLVDLQVRAGVISEDPRFRQLNIASFGHRLVRYDPLTEFGVIWKERLPGACLAVLVADSWRDCQVGLLARDRRRFGFRDVDPLTGAFMDSRAGGRSKKGVKRAPPNALDGGNYFRNLYSIMLERDVGSTEFSAWLSGEECVPAVTVRHLDKWLKTTKASVVVWSHRGSGAEVVGAKGQTTSLRPRALHVGVREGHVYRLVLDGPWKDRFTGAREGAVGPSLHVAVEHCVRTRRLFRRIAEAAEEGEGEEKSDGDTRAFGRCADMTEAILTSSQTDTDQQTARKRRRGTDDKADSKKTWYAPPGTALDELMLHLHLGGVACAGRLTSYSHWDSLSLPAHGIIIRTWCGASMGGLDPDSLECDEATRLIELHGTLGRKLIRGVMDFRVSSEYSPSLLALLEVCWRGPIVGAEDASGTTYGPGDWQCDINGAHTAAMLSMENLPAFTHMDEVQVFDGHDIEDWTLYVVRLEAVGDPDVFLNADVTPVFGRNYKRYLALIKTPAPHRVSHFVRPARTIQKCHIPRLVQDLLARDLGEPLLQDPDAARRFKKGLFVRTSGLLQQRHADRINAVMVTTSKEAMAVGGKIVPVLGEVNRIKSELRKNGTDGGLGIEKLDSGDAYLCFEASRVWYRDGFWALGTLILDETRLRVLEVRNMLEACGGSAFSYQCDAVFFRGPPEVQEEARHLYEHCFSGELKAPGTLKFEPALKNAASPDRVFAGIEVKLALDILPPAMRTIPCPRERALRVVPLWGGIGETFGTMEAAHAAWRSVGKDDKRKIWPDICAAESPATLERLLRELVSQEDRVVCAVTGEHGGAGKSYCALRAAKAVFKTGLVLTPTNSLRTSYTDLPSGWSVKTADHQLGFFIGDDARVRKTAGSIHIPRVDVVIIEEAAYMSLHALSMIFAATHSSGVHVIGTYDTHQLQPVRESSGMSISVDNVDRQLVLERAFPTCFHLFARKRDRTIDEQVEMDDSLLYILDAGDNSAEAQTRALERFGGIEPTGPGTHVSDFHLAYTRECARFHAFRGLTRCNEAGGWDALGQSAVVGAQYRDLGKTGKVHKNHAYHIVRSSADSVVVQSAFDDGATLEETTLSRAAAEILFDPPGSCTVHAVQGRTVEGKLVIHQARHRYSDVYWLYTAISRATGPSNAVVLDDVHRSVSDMPEHTRRSWATTKVSSYLRADVAAGRLDDGDGGHHKDALIEELLRSYRGTCNSCSLEVVWAVYSERQPTLDRLDYALPHTPGNVDVKCLRCNRARGGLGRGLTKKKKEAETKCQRSSRCCRNGGLFCMA</sequence>
<proteinExistence type="predicted"/>
<dbReference type="InterPro" id="IPR027417">
    <property type="entry name" value="P-loop_NTPase"/>
</dbReference>
<evidence type="ECO:0000313" key="3">
    <source>
        <dbReference type="Proteomes" id="UP000002630"/>
    </source>
</evidence>
<feature type="compositionally biased region" description="Low complexity" evidence="1">
    <location>
        <begin position="434"/>
        <end position="443"/>
    </location>
</feature>
<reference evidence="2 3" key="1">
    <citation type="journal article" date="2010" name="Nature">
        <title>The Ectocarpus genome and the independent evolution of multicellularity in brown algae.</title>
        <authorList>
            <person name="Cock J.M."/>
            <person name="Sterck L."/>
            <person name="Rouze P."/>
            <person name="Scornet D."/>
            <person name="Allen A.E."/>
            <person name="Amoutzias G."/>
            <person name="Anthouard V."/>
            <person name="Artiguenave F."/>
            <person name="Aury J.M."/>
            <person name="Badger J.H."/>
            <person name="Beszteri B."/>
            <person name="Billiau K."/>
            <person name="Bonnet E."/>
            <person name="Bothwell J.H."/>
            <person name="Bowler C."/>
            <person name="Boyen C."/>
            <person name="Brownlee C."/>
            <person name="Carrano C.J."/>
            <person name="Charrier B."/>
            <person name="Cho G.Y."/>
            <person name="Coelho S.M."/>
            <person name="Collen J."/>
            <person name="Corre E."/>
            <person name="Da Silva C."/>
            <person name="Delage L."/>
            <person name="Delaroque N."/>
            <person name="Dittami S.M."/>
            <person name="Doulbeau S."/>
            <person name="Elias M."/>
            <person name="Farnham G."/>
            <person name="Gachon C.M."/>
            <person name="Gschloessl B."/>
            <person name="Heesch S."/>
            <person name="Jabbari K."/>
            <person name="Jubin C."/>
            <person name="Kawai H."/>
            <person name="Kimura K."/>
            <person name="Kloareg B."/>
            <person name="Kupper F.C."/>
            <person name="Lang D."/>
            <person name="Le Bail A."/>
            <person name="Leblanc C."/>
            <person name="Lerouge P."/>
            <person name="Lohr M."/>
            <person name="Lopez P.J."/>
            <person name="Martens C."/>
            <person name="Maumus F."/>
            <person name="Michel G."/>
            <person name="Miranda-Saavedra D."/>
            <person name="Morales J."/>
            <person name="Moreau H."/>
            <person name="Motomura T."/>
            <person name="Nagasato C."/>
            <person name="Napoli C.A."/>
            <person name="Nelson D.R."/>
            <person name="Nyvall-Collen P."/>
            <person name="Peters A.F."/>
            <person name="Pommier C."/>
            <person name="Potin P."/>
            <person name="Poulain J."/>
            <person name="Quesneville H."/>
            <person name="Read B."/>
            <person name="Rensing S.A."/>
            <person name="Ritter A."/>
            <person name="Rousvoal S."/>
            <person name="Samanta M."/>
            <person name="Samson G."/>
            <person name="Schroeder D.C."/>
            <person name="Segurens B."/>
            <person name="Strittmatter M."/>
            <person name="Tonon T."/>
            <person name="Tregear J.W."/>
            <person name="Valentin K."/>
            <person name="von Dassow P."/>
            <person name="Yamagishi T."/>
            <person name="Van de Peer Y."/>
            <person name="Wincker P."/>
        </authorList>
    </citation>
    <scope>NUCLEOTIDE SEQUENCE [LARGE SCALE GENOMIC DNA]</scope>
    <source>
        <strain evidence="3">Ec32 / CCAP1310/4</strain>
    </source>
</reference>